<evidence type="ECO:0000313" key="5">
    <source>
        <dbReference type="EMBL" id="CAF0952091.1"/>
    </source>
</evidence>
<evidence type="ECO:0000256" key="1">
    <source>
        <dbReference type="ARBA" id="ARBA00005964"/>
    </source>
</evidence>
<dbReference type="InterPro" id="IPR019826">
    <property type="entry name" value="Carboxylesterase_B_AS"/>
</dbReference>
<keyword evidence="3" id="KW-0812">Transmembrane</keyword>
<organism evidence="5 6">
    <name type="scientific">Adineta steineri</name>
    <dbReference type="NCBI Taxonomy" id="433720"/>
    <lineage>
        <taxon>Eukaryota</taxon>
        <taxon>Metazoa</taxon>
        <taxon>Spiralia</taxon>
        <taxon>Gnathifera</taxon>
        <taxon>Rotifera</taxon>
        <taxon>Eurotatoria</taxon>
        <taxon>Bdelloidea</taxon>
        <taxon>Adinetida</taxon>
        <taxon>Adinetidae</taxon>
        <taxon>Adineta</taxon>
    </lineage>
</organism>
<feature type="transmembrane region" description="Helical" evidence="3">
    <location>
        <begin position="714"/>
        <end position="734"/>
    </location>
</feature>
<name>A0A814D923_9BILA</name>
<comment type="caution">
    <text evidence="5">The sequence shown here is derived from an EMBL/GenBank/DDBJ whole genome shotgun (WGS) entry which is preliminary data.</text>
</comment>
<keyword evidence="3" id="KW-0472">Membrane</keyword>
<dbReference type="GO" id="GO:0016787">
    <property type="term" value="F:hydrolase activity"/>
    <property type="evidence" value="ECO:0007669"/>
    <property type="project" value="UniProtKB-KW"/>
</dbReference>
<evidence type="ECO:0000256" key="2">
    <source>
        <dbReference type="ARBA" id="ARBA00022801"/>
    </source>
</evidence>
<keyword evidence="3" id="KW-1133">Transmembrane helix</keyword>
<feature type="domain" description="Carboxylesterase type B" evidence="4">
    <location>
        <begin position="100"/>
        <end position="693"/>
    </location>
</feature>
<dbReference type="PANTHER" id="PTHR43903">
    <property type="entry name" value="NEUROLIGIN"/>
    <property type="match status" value="1"/>
</dbReference>
<evidence type="ECO:0000259" key="4">
    <source>
        <dbReference type="Pfam" id="PF00135"/>
    </source>
</evidence>
<proteinExistence type="inferred from homology"/>
<dbReference type="EMBL" id="CAJNOG010000107">
    <property type="protein sequence ID" value="CAF0952091.1"/>
    <property type="molecule type" value="Genomic_DNA"/>
</dbReference>
<sequence length="763" mass="88055">MVNNVLIRCFTYFFILLFHSNIIYSSTSINFYPSFKHIVDHLSTNSTLPECTRTTCSQTETQANFSNINVSHEDLLKLSSFNRLNRKMNTAHGPYLISSTGIYHGKRIKYHNRYVDQFLGIYYAEIPKSLKKPIKKRFNYTIQNATKFSPYCMQSIMMAENLSYGSFVMQQSFNDNCLSINIYRADLRHGEERKAIMLFSHGGSNQLGGGSLFDGSILASEGDIIVITMNFRLNYHGFLSSGDSRVRGNYGLWDQLLAVEWIYENAHLFGGDPHRIVLAGHSAGAGNVMLIPASPYCRGMVKRVISQSGTGLAPWSINRNPFKLLERFSQDFNCVRSDEQEMFNCVYQLLENSNGDIYRLHLSLNIADDNPYPVIDYDFINDTIENVLQSDVYKNVDFLTGVTLNEGLYFAEYHIKHLLNGLSNQSLSMGKAPLREKRSIIFPNSTAIIAPDITFTTNLENDKRLKEISEQSASTEQLASSLNVSILLERFVKVNYIERYIDANFQHGKCFMDKVKKKYELSANKDVTTRLKLYIDLVSDLMFNFHMVRCLNLRAMVPKINSTNYAYVYAHRPTFKVKSAFRDQKLLPDAVGHFAELDYVFGVPLARNYSRIHRNVNMSFYNYTSDEINFSRKIIRYWSNFIKTGNPNINPSFPDKVDTEWKSYANKNHNYLYFQLNNIHNEISYFDSMYDFWLKCFQIEDQGGCTKGKIRKHLALFLFICSSIFILTISYLIWKYFQMKKKGQLFAHESPTTLLPHLGRVST</sequence>
<dbReference type="Pfam" id="PF00135">
    <property type="entry name" value="COesterase"/>
    <property type="match status" value="1"/>
</dbReference>
<evidence type="ECO:0000313" key="6">
    <source>
        <dbReference type="Proteomes" id="UP000663845"/>
    </source>
</evidence>
<reference evidence="5" key="1">
    <citation type="submission" date="2021-02" db="EMBL/GenBank/DDBJ databases">
        <authorList>
            <person name="Nowell W R."/>
        </authorList>
    </citation>
    <scope>NUCLEOTIDE SEQUENCE</scope>
</reference>
<dbReference type="AlphaFoldDB" id="A0A814D923"/>
<dbReference type="PROSITE" id="PS00122">
    <property type="entry name" value="CARBOXYLESTERASE_B_1"/>
    <property type="match status" value="1"/>
</dbReference>
<accession>A0A814D923</accession>
<protein>
    <recommendedName>
        <fullName evidence="4">Carboxylesterase type B domain-containing protein</fullName>
    </recommendedName>
</protein>
<evidence type="ECO:0000256" key="3">
    <source>
        <dbReference type="SAM" id="Phobius"/>
    </source>
</evidence>
<dbReference type="InterPro" id="IPR029058">
    <property type="entry name" value="AB_hydrolase_fold"/>
</dbReference>
<feature type="transmembrane region" description="Helical" evidence="3">
    <location>
        <begin position="5"/>
        <end position="24"/>
    </location>
</feature>
<dbReference type="Proteomes" id="UP000663845">
    <property type="component" value="Unassembled WGS sequence"/>
</dbReference>
<comment type="similarity">
    <text evidence="1">Belongs to the type-B carboxylesterase/lipase family.</text>
</comment>
<gene>
    <name evidence="5" type="ORF">JYZ213_LOCUS13358</name>
</gene>
<dbReference type="InterPro" id="IPR002018">
    <property type="entry name" value="CarbesteraseB"/>
</dbReference>
<dbReference type="Gene3D" id="3.40.50.1820">
    <property type="entry name" value="alpha/beta hydrolase"/>
    <property type="match status" value="2"/>
</dbReference>
<dbReference type="InterPro" id="IPR051093">
    <property type="entry name" value="Neuroligin/BSAL"/>
</dbReference>
<dbReference type="SUPFAM" id="SSF53474">
    <property type="entry name" value="alpha/beta-Hydrolases"/>
    <property type="match status" value="1"/>
</dbReference>
<keyword evidence="2" id="KW-0378">Hydrolase</keyword>